<dbReference type="KEGG" id="rain:Rai3103_15185"/>
<dbReference type="InterPro" id="IPR041605">
    <property type="entry name" value="Exo_C"/>
</dbReference>
<dbReference type="InterPro" id="IPR002121">
    <property type="entry name" value="HRDC_dom"/>
</dbReference>
<reference evidence="3 4" key="1">
    <citation type="submission" date="2019-10" db="EMBL/GenBank/DDBJ databases">
        <title>Genomic analysis of Raineyella sp. CBA3103.</title>
        <authorList>
            <person name="Roh S.W."/>
        </authorList>
    </citation>
    <scope>NUCLEOTIDE SEQUENCE [LARGE SCALE GENOMIC DNA]</scope>
    <source>
        <strain evidence="3 4">CBA3103</strain>
    </source>
</reference>
<evidence type="ECO:0000313" key="4">
    <source>
        <dbReference type="Proteomes" id="UP000386847"/>
    </source>
</evidence>
<dbReference type="PANTHER" id="PTHR47649">
    <property type="entry name" value="RIBONUCLEASE D"/>
    <property type="match status" value="1"/>
</dbReference>
<dbReference type="SUPFAM" id="SSF53098">
    <property type="entry name" value="Ribonuclease H-like"/>
    <property type="match status" value="1"/>
</dbReference>
<dbReference type="Pfam" id="PF00570">
    <property type="entry name" value="HRDC"/>
    <property type="match status" value="1"/>
</dbReference>
<dbReference type="InterPro" id="IPR044876">
    <property type="entry name" value="HRDC_dom_sf"/>
</dbReference>
<dbReference type="PROSITE" id="PS50967">
    <property type="entry name" value="HRDC"/>
    <property type="match status" value="1"/>
</dbReference>
<organism evidence="3 4">
    <name type="scientific">Raineyella fluvialis</name>
    <dbReference type="NCBI Taxonomy" id="2662261"/>
    <lineage>
        <taxon>Bacteria</taxon>
        <taxon>Bacillati</taxon>
        <taxon>Actinomycetota</taxon>
        <taxon>Actinomycetes</taxon>
        <taxon>Propionibacteriales</taxon>
        <taxon>Propionibacteriaceae</taxon>
        <taxon>Raineyella</taxon>
    </lineage>
</organism>
<dbReference type="SUPFAM" id="SSF47819">
    <property type="entry name" value="HRDC-like"/>
    <property type="match status" value="1"/>
</dbReference>
<protein>
    <submittedName>
        <fullName evidence="3">Ribonuclease D</fullName>
    </submittedName>
</protein>
<proteinExistence type="predicted"/>
<dbReference type="InterPro" id="IPR010997">
    <property type="entry name" value="HRDC-like_sf"/>
</dbReference>
<evidence type="ECO:0000313" key="3">
    <source>
        <dbReference type="EMBL" id="QGF24750.1"/>
    </source>
</evidence>
<sequence length="438" mass="48045">MRHPAAAGGCRDDDSAAAAPPGALTVDEPDEDLPTLLTPRDGVPPLIDTDAGFEAMIAALAEGDGPVGIDTERAHGFRYYPKAWLIQLRRHGGGTFLLDPVALAPDDELADLSSLRDAIGQAEWIIHAATQDLPCLVEVGLMPTRLFDTELAGRLLGYPRVSLGAMVERFCGVRLLKEHSAADWSTRPLPEEWLVYAALDVELLGELRDAMAAELVAAGKDGWAQEEFAALVADAGTPRPPREEPWRRVSGLHDIRGRRQLAIVRELWTAREDLAARRDKAPGRILHDRVIIAAASRPDLTAGNLAELSGFRKGVAKRYLNVWSDAVRRVETMRPEDYPSVRAARRGPGAPRTWQGHNPEAYARFVATREVLVRIAEEHSVPPENLLSPDSWHQLCWDPPASPSPVAIDERLTEAGARRWQRELTREALAAVLASDRG</sequence>
<dbReference type="CDD" id="cd06142">
    <property type="entry name" value="RNaseD_exo"/>
    <property type="match status" value="1"/>
</dbReference>
<dbReference type="Gene3D" id="1.10.150.80">
    <property type="entry name" value="HRDC domain"/>
    <property type="match status" value="2"/>
</dbReference>
<dbReference type="Pfam" id="PF01612">
    <property type="entry name" value="DNA_pol_A_exo1"/>
    <property type="match status" value="1"/>
</dbReference>
<dbReference type="SMART" id="SM00474">
    <property type="entry name" value="35EXOc"/>
    <property type="match status" value="1"/>
</dbReference>
<accession>A0A5Q2FCE7</accession>
<dbReference type="SMART" id="SM00341">
    <property type="entry name" value="HRDC"/>
    <property type="match status" value="1"/>
</dbReference>
<dbReference type="InterPro" id="IPR012337">
    <property type="entry name" value="RNaseH-like_sf"/>
</dbReference>
<dbReference type="GO" id="GO:0006139">
    <property type="term" value="P:nucleobase-containing compound metabolic process"/>
    <property type="evidence" value="ECO:0007669"/>
    <property type="project" value="InterPro"/>
</dbReference>
<gene>
    <name evidence="3" type="ORF">Rai3103_15185</name>
</gene>
<dbReference type="InterPro" id="IPR036397">
    <property type="entry name" value="RNaseH_sf"/>
</dbReference>
<dbReference type="GO" id="GO:0008408">
    <property type="term" value="F:3'-5' exonuclease activity"/>
    <property type="evidence" value="ECO:0007669"/>
    <property type="project" value="InterPro"/>
</dbReference>
<name>A0A5Q2FCE7_9ACTN</name>
<dbReference type="EMBL" id="CP045725">
    <property type="protein sequence ID" value="QGF24750.1"/>
    <property type="molecule type" value="Genomic_DNA"/>
</dbReference>
<dbReference type="InterPro" id="IPR051086">
    <property type="entry name" value="RNase_D-like"/>
</dbReference>
<feature type="domain" description="HRDC" evidence="2">
    <location>
        <begin position="257"/>
        <end position="337"/>
    </location>
</feature>
<evidence type="ECO:0000256" key="1">
    <source>
        <dbReference type="SAM" id="MobiDB-lite"/>
    </source>
</evidence>
<keyword evidence="4" id="KW-1185">Reference proteome</keyword>
<feature type="region of interest" description="Disordered" evidence="1">
    <location>
        <begin position="1"/>
        <end position="41"/>
    </location>
</feature>
<dbReference type="AlphaFoldDB" id="A0A5Q2FCE7"/>
<dbReference type="InterPro" id="IPR002562">
    <property type="entry name" value="3'-5'_exonuclease_dom"/>
</dbReference>
<dbReference type="GO" id="GO:0000166">
    <property type="term" value="F:nucleotide binding"/>
    <property type="evidence" value="ECO:0007669"/>
    <property type="project" value="InterPro"/>
</dbReference>
<dbReference type="Pfam" id="PF18305">
    <property type="entry name" value="DNA_pol_A_exoN"/>
    <property type="match status" value="1"/>
</dbReference>
<dbReference type="Gene3D" id="3.30.420.10">
    <property type="entry name" value="Ribonuclease H-like superfamily/Ribonuclease H"/>
    <property type="match status" value="1"/>
</dbReference>
<dbReference type="PANTHER" id="PTHR47649:SF1">
    <property type="entry name" value="RIBONUCLEASE D"/>
    <property type="match status" value="1"/>
</dbReference>
<dbReference type="Proteomes" id="UP000386847">
    <property type="component" value="Chromosome"/>
</dbReference>
<dbReference type="GO" id="GO:0003676">
    <property type="term" value="F:nucleic acid binding"/>
    <property type="evidence" value="ECO:0007669"/>
    <property type="project" value="InterPro"/>
</dbReference>
<evidence type="ECO:0000259" key="2">
    <source>
        <dbReference type="PROSITE" id="PS50967"/>
    </source>
</evidence>